<dbReference type="Proteomes" id="UP000644756">
    <property type="component" value="Unassembled WGS sequence"/>
</dbReference>
<evidence type="ECO:0000313" key="3">
    <source>
        <dbReference type="EMBL" id="GGG00551.1"/>
    </source>
</evidence>
<dbReference type="AlphaFoldDB" id="A0A917CWC6"/>
<dbReference type="Pfam" id="PF13400">
    <property type="entry name" value="Tad"/>
    <property type="match status" value="1"/>
</dbReference>
<dbReference type="EMBL" id="BMGR01000005">
    <property type="protein sequence ID" value="GGG00551.1"/>
    <property type="molecule type" value="Genomic_DNA"/>
</dbReference>
<gene>
    <name evidence="3" type="ORF">GCM10010916_17150</name>
</gene>
<comment type="caution">
    <text evidence="3">The sequence shown here is derived from an EMBL/GenBank/DDBJ whole genome shotgun (WGS) entry which is preliminary data.</text>
</comment>
<evidence type="ECO:0000256" key="1">
    <source>
        <dbReference type="SAM" id="Phobius"/>
    </source>
</evidence>
<dbReference type="RefSeq" id="WP_188530656.1">
    <property type="nucleotide sequence ID" value="NZ_BMGR01000005.1"/>
</dbReference>
<organism evidence="3 4">
    <name type="scientific">Paenibacillus abyssi</name>
    <dbReference type="NCBI Taxonomy" id="1340531"/>
    <lineage>
        <taxon>Bacteria</taxon>
        <taxon>Bacillati</taxon>
        <taxon>Bacillota</taxon>
        <taxon>Bacilli</taxon>
        <taxon>Bacillales</taxon>
        <taxon>Paenibacillaceae</taxon>
        <taxon>Paenibacillus</taxon>
    </lineage>
</organism>
<reference evidence="3" key="2">
    <citation type="submission" date="2020-09" db="EMBL/GenBank/DDBJ databases">
        <authorList>
            <person name="Sun Q."/>
            <person name="Zhou Y."/>
        </authorList>
    </citation>
    <scope>NUCLEOTIDE SEQUENCE</scope>
    <source>
        <strain evidence="3">CGMCC 1.12987</strain>
    </source>
</reference>
<name>A0A917CWC6_9BACL</name>
<reference evidence="3" key="1">
    <citation type="journal article" date="2014" name="Int. J. Syst. Evol. Microbiol.">
        <title>Complete genome sequence of Corynebacterium casei LMG S-19264T (=DSM 44701T), isolated from a smear-ripened cheese.</title>
        <authorList>
            <consortium name="US DOE Joint Genome Institute (JGI-PGF)"/>
            <person name="Walter F."/>
            <person name="Albersmeier A."/>
            <person name="Kalinowski J."/>
            <person name="Ruckert C."/>
        </authorList>
    </citation>
    <scope>NUCLEOTIDE SEQUENCE</scope>
    <source>
        <strain evidence="3">CGMCC 1.12987</strain>
    </source>
</reference>
<accession>A0A917CWC6</accession>
<keyword evidence="1" id="KW-0472">Membrane</keyword>
<keyword evidence="4" id="KW-1185">Reference proteome</keyword>
<keyword evidence="1" id="KW-0812">Transmembrane</keyword>
<sequence length="149" mass="15962">MKQTYRLLSQQRGSALVLAAFVMLGLLVVAALILDGGAVYVSKIRLQIAANAAVLSGAQELTNQPTAVYAVVQKVVKDHDGTASLKDTTVIMEHRVSVHLKKQVPLTFSRLLGIQAAPVDVTAAAEIQTDRAGDKPIIVAIRLVEREHS</sequence>
<feature type="transmembrane region" description="Helical" evidence="1">
    <location>
        <begin position="12"/>
        <end position="34"/>
    </location>
</feature>
<evidence type="ECO:0000259" key="2">
    <source>
        <dbReference type="Pfam" id="PF13400"/>
    </source>
</evidence>
<feature type="domain" description="Putative Flp pilus-assembly TadG-like N-terminal" evidence="2">
    <location>
        <begin position="13"/>
        <end position="59"/>
    </location>
</feature>
<proteinExistence type="predicted"/>
<evidence type="ECO:0000313" key="4">
    <source>
        <dbReference type="Proteomes" id="UP000644756"/>
    </source>
</evidence>
<keyword evidence="1" id="KW-1133">Transmembrane helix</keyword>
<dbReference type="InterPro" id="IPR028087">
    <property type="entry name" value="Tad_N"/>
</dbReference>
<protein>
    <recommendedName>
        <fullName evidence="2">Putative Flp pilus-assembly TadG-like N-terminal domain-containing protein</fullName>
    </recommendedName>
</protein>